<dbReference type="Gene3D" id="3.90.1310.10">
    <property type="entry name" value="Penicillin-binding protein 2a (Domain 2)"/>
    <property type="match status" value="1"/>
</dbReference>
<dbReference type="SUPFAM" id="SSF56519">
    <property type="entry name" value="Penicillin binding protein dimerisation domain"/>
    <property type="match status" value="1"/>
</dbReference>
<comment type="similarity">
    <text evidence="2">Belongs to the transpeptidase family.</text>
</comment>
<evidence type="ECO:0000256" key="3">
    <source>
        <dbReference type="ARBA" id="ARBA00022475"/>
    </source>
</evidence>
<evidence type="ECO:0000256" key="5">
    <source>
        <dbReference type="ARBA" id="ARBA00022960"/>
    </source>
</evidence>
<dbReference type="EMBL" id="JXJU01000003">
    <property type="protein sequence ID" value="PCS00676.1"/>
    <property type="molecule type" value="Genomic_DNA"/>
</dbReference>
<evidence type="ECO:0000313" key="14">
    <source>
        <dbReference type="EMBL" id="PCS00676.1"/>
    </source>
</evidence>
<comment type="caution">
    <text evidence="14">The sequence shown here is derived from an EMBL/GenBank/DDBJ whole genome shotgun (WGS) entry which is preliminary data.</text>
</comment>
<dbReference type="InterPro" id="IPR012338">
    <property type="entry name" value="Beta-lactam/transpept-like"/>
</dbReference>
<dbReference type="RefSeq" id="WP_096817465.1">
    <property type="nucleotide sequence ID" value="NZ_JXJU01000003.1"/>
</dbReference>
<keyword evidence="5" id="KW-0133">Cell shape</keyword>
<proteinExistence type="inferred from homology"/>
<dbReference type="GO" id="GO:0008658">
    <property type="term" value="F:penicillin binding"/>
    <property type="evidence" value="ECO:0007669"/>
    <property type="project" value="InterPro"/>
</dbReference>
<name>A0A2A5RMV9_9LACT</name>
<dbReference type="PANTHER" id="PTHR30627">
    <property type="entry name" value="PEPTIDOGLYCAN D,D-TRANSPEPTIDASE"/>
    <property type="match status" value="1"/>
</dbReference>
<evidence type="ECO:0000256" key="1">
    <source>
        <dbReference type="ARBA" id="ARBA00004162"/>
    </source>
</evidence>
<comment type="subcellular location">
    <subcellularLocation>
        <location evidence="1">Cell membrane</location>
        <topology evidence="1">Single-pass membrane protein</topology>
    </subcellularLocation>
</comment>
<dbReference type="SUPFAM" id="SSF56601">
    <property type="entry name" value="beta-lactamase/transpeptidase-like"/>
    <property type="match status" value="1"/>
</dbReference>
<keyword evidence="4 11" id="KW-0812">Transmembrane</keyword>
<evidence type="ECO:0000256" key="6">
    <source>
        <dbReference type="ARBA" id="ARBA00022984"/>
    </source>
</evidence>
<feature type="compositionally biased region" description="Basic residues" evidence="10">
    <location>
        <begin position="1"/>
        <end position="10"/>
    </location>
</feature>
<evidence type="ECO:0000259" key="12">
    <source>
        <dbReference type="Pfam" id="PF00905"/>
    </source>
</evidence>
<evidence type="ECO:0000256" key="11">
    <source>
        <dbReference type="SAM" id="Phobius"/>
    </source>
</evidence>
<evidence type="ECO:0000256" key="2">
    <source>
        <dbReference type="ARBA" id="ARBA00007171"/>
    </source>
</evidence>
<dbReference type="Gene3D" id="1.10.10.1230">
    <property type="entry name" value="Penicillin-binding protein, N-terminal non-catalytic domain, head sub-domain"/>
    <property type="match status" value="1"/>
</dbReference>
<evidence type="ECO:0000256" key="7">
    <source>
        <dbReference type="ARBA" id="ARBA00022989"/>
    </source>
</evidence>
<evidence type="ECO:0000259" key="13">
    <source>
        <dbReference type="Pfam" id="PF03717"/>
    </source>
</evidence>
<keyword evidence="3" id="KW-1003">Cell membrane</keyword>
<evidence type="ECO:0000256" key="10">
    <source>
        <dbReference type="SAM" id="MobiDB-lite"/>
    </source>
</evidence>
<dbReference type="InterPro" id="IPR005311">
    <property type="entry name" value="PBP_dimer"/>
</dbReference>
<dbReference type="Pfam" id="PF00905">
    <property type="entry name" value="Transpeptidase"/>
    <property type="match status" value="1"/>
</dbReference>
<evidence type="ECO:0000256" key="8">
    <source>
        <dbReference type="ARBA" id="ARBA00023136"/>
    </source>
</evidence>
<dbReference type="GO" id="GO:0009252">
    <property type="term" value="P:peptidoglycan biosynthetic process"/>
    <property type="evidence" value="ECO:0007669"/>
    <property type="project" value="UniProtKB-KW"/>
</dbReference>
<dbReference type="Gene3D" id="3.40.710.10">
    <property type="entry name" value="DD-peptidase/beta-lactamase superfamily"/>
    <property type="match status" value="1"/>
</dbReference>
<feature type="domain" description="Penicillin-binding protein transpeptidase" evidence="12">
    <location>
        <begin position="374"/>
        <end position="715"/>
    </location>
</feature>
<dbReference type="GO" id="GO:0071555">
    <property type="term" value="P:cell wall organization"/>
    <property type="evidence" value="ECO:0007669"/>
    <property type="project" value="UniProtKB-KW"/>
</dbReference>
<evidence type="ECO:0000256" key="4">
    <source>
        <dbReference type="ARBA" id="ARBA00022692"/>
    </source>
</evidence>
<accession>A0A2A5RMV9</accession>
<dbReference type="Pfam" id="PF03717">
    <property type="entry name" value="PBP_dimer"/>
    <property type="match status" value="1"/>
</dbReference>
<dbReference type="InterPro" id="IPR001460">
    <property type="entry name" value="PCN-bd_Tpept"/>
</dbReference>
<gene>
    <name evidence="14" type="ORF">RT41_GL001058</name>
</gene>
<keyword evidence="9" id="KW-0961">Cell wall biogenesis/degradation</keyword>
<dbReference type="InterPro" id="IPR036138">
    <property type="entry name" value="PBP_dimer_sf"/>
</dbReference>
<dbReference type="GO" id="GO:0008360">
    <property type="term" value="P:regulation of cell shape"/>
    <property type="evidence" value="ECO:0007669"/>
    <property type="project" value="UniProtKB-KW"/>
</dbReference>
<reference evidence="14 15" key="1">
    <citation type="submission" date="2014-12" db="EMBL/GenBank/DDBJ databases">
        <title>Draft genome sequences of 10 type strains of Lactococcus.</title>
        <authorList>
            <person name="Sun Z."/>
            <person name="Zhong Z."/>
            <person name="Liu W."/>
            <person name="Zhang W."/>
            <person name="Zhang H."/>
        </authorList>
    </citation>
    <scope>NUCLEOTIDE SEQUENCE [LARGE SCALE GENOMIC DNA]</scope>
    <source>
        <strain evidence="14 15">JCM 16395</strain>
    </source>
</reference>
<dbReference type="AlphaFoldDB" id="A0A2A5RMV9"/>
<keyword evidence="7 11" id="KW-1133">Transmembrane helix</keyword>
<dbReference type="STRING" id="1291764.GCA_001311235_00815"/>
<dbReference type="GO" id="GO:0005886">
    <property type="term" value="C:plasma membrane"/>
    <property type="evidence" value="ECO:0007669"/>
    <property type="project" value="UniProtKB-SubCell"/>
</dbReference>
<organism evidence="14 15">
    <name type="scientific">Lactococcus fujiensis JCM 16395</name>
    <dbReference type="NCBI Taxonomy" id="1291764"/>
    <lineage>
        <taxon>Bacteria</taxon>
        <taxon>Bacillati</taxon>
        <taxon>Bacillota</taxon>
        <taxon>Bacilli</taxon>
        <taxon>Lactobacillales</taxon>
        <taxon>Streptococcaceae</taxon>
        <taxon>Lactococcus</taxon>
    </lineage>
</organism>
<feature type="transmembrane region" description="Helical" evidence="11">
    <location>
        <begin position="40"/>
        <end position="59"/>
    </location>
</feature>
<dbReference type="GO" id="GO:0071972">
    <property type="term" value="F:peptidoglycan L,D-transpeptidase activity"/>
    <property type="evidence" value="ECO:0007669"/>
    <property type="project" value="TreeGrafter"/>
</dbReference>
<keyword evidence="8 11" id="KW-0472">Membrane</keyword>
<dbReference type="Proteomes" id="UP000218181">
    <property type="component" value="Unassembled WGS sequence"/>
</dbReference>
<keyword evidence="6" id="KW-0573">Peptidoglycan synthesis</keyword>
<sequence>MPSTTRSKKNKATENEVEVSENKKTLSRKRDHIGSIPKRVNILFFVIFVLFMILIVKLYNMQVLNQSFYADKLSGVGSNVTITTGAPRGNIYDATGKALASTVPVEAVEFTRGQNATASEMRNVADQLSTMISSSSSTTTLTTRDKKDYYLADSTNLAKINSSLATKEKQDSSGNNLSGSEIYQVQLSKVKDTDLNFNAQQTFAAQLFKKMNGTATFHTTIIAIGDITAEQQAAIAEREGDLQGISVSTSWDRSYANNSLSTLVGTVSSQQAGLPAEDEAAYLKKGYQRNDRVGTSYLEKAYEEYLQGTHQISKVVINKSGDVSGTKVVQEGKKGDDIKLTVDLSFQQGVDNIVKTQMDSAVAQGFATYSNGAYAVVMNPKTGAILAMSGFQRDPQTGTMTAATINTFTQTFLPGSVVKPATLTTGWSLGAITGNQTFTAQAINIKGSNPIKDVWGDTNPFALTAVQALQYSSNTYMTQVALAMLGQSYSNGMSLSSSKATTAWDAYRKIYGQYGLGTDVGFDIPNATTGFLGSNTTATNALFEAFGQYDQFSPLQLAVYASTIANGGTRITPHIVQGIYESNSNGSMGNLVKKVETKTMDKVDISASDMDIIHQGMYAVTHGTDSLTTGRRIQDGVTQSISGKTGTAETVAVDAKGYTLYAADGKTTIKTTVSNTISFAPSENPEIAVAVMVPHTSTVNGATAGVGQLIANEIYKLYFGNQTYQNENNATN</sequence>
<feature type="domain" description="Penicillin-binding protein dimerisation" evidence="13">
    <location>
        <begin position="84"/>
        <end position="326"/>
    </location>
</feature>
<protein>
    <submittedName>
        <fullName evidence="14">Penicillin-binding protein, transpeptidase</fullName>
    </submittedName>
</protein>
<dbReference type="OrthoDB" id="9770103at2"/>
<dbReference type="PANTHER" id="PTHR30627:SF2">
    <property type="entry name" value="PEPTIDOGLYCAN D,D-TRANSPEPTIDASE MRDA"/>
    <property type="match status" value="1"/>
</dbReference>
<evidence type="ECO:0000256" key="9">
    <source>
        <dbReference type="ARBA" id="ARBA00023316"/>
    </source>
</evidence>
<keyword evidence="15" id="KW-1185">Reference proteome</keyword>
<dbReference type="InterPro" id="IPR050515">
    <property type="entry name" value="Beta-lactam/transpept"/>
</dbReference>
<feature type="region of interest" description="Disordered" evidence="10">
    <location>
        <begin position="1"/>
        <end position="28"/>
    </location>
</feature>
<evidence type="ECO:0000313" key="15">
    <source>
        <dbReference type="Proteomes" id="UP000218181"/>
    </source>
</evidence>